<evidence type="ECO:0000313" key="2">
    <source>
        <dbReference type="Proteomes" id="UP000054107"/>
    </source>
</evidence>
<organism evidence="1 2">
    <name type="scientific">Parasitella parasitica</name>
    <dbReference type="NCBI Taxonomy" id="35722"/>
    <lineage>
        <taxon>Eukaryota</taxon>
        <taxon>Fungi</taxon>
        <taxon>Fungi incertae sedis</taxon>
        <taxon>Mucoromycota</taxon>
        <taxon>Mucoromycotina</taxon>
        <taxon>Mucoromycetes</taxon>
        <taxon>Mucorales</taxon>
        <taxon>Mucorineae</taxon>
        <taxon>Mucoraceae</taxon>
        <taxon>Parasitella</taxon>
    </lineage>
</organism>
<evidence type="ECO:0000313" key="1">
    <source>
        <dbReference type="EMBL" id="CEP10619.1"/>
    </source>
</evidence>
<dbReference type="Proteomes" id="UP000054107">
    <property type="component" value="Unassembled WGS sequence"/>
</dbReference>
<protein>
    <submittedName>
        <fullName evidence="1">Uncharacterized protein</fullName>
    </submittedName>
</protein>
<dbReference type="AlphaFoldDB" id="A0A0B7N6C8"/>
<gene>
    <name evidence="1" type="primary">PARPA_04337.1 scaffold 12560</name>
</gene>
<reference evidence="1 2" key="1">
    <citation type="submission" date="2014-09" db="EMBL/GenBank/DDBJ databases">
        <authorList>
            <person name="Ellenberger Sabrina"/>
        </authorList>
    </citation>
    <scope>NUCLEOTIDE SEQUENCE [LARGE SCALE GENOMIC DNA]</scope>
    <source>
        <strain evidence="1 2">CBS 412.66</strain>
    </source>
</reference>
<dbReference type="OrthoDB" id="5545891at2759"/>
<proteinExistence type="predicted"/>
<name>A0A0B7N6C8_9FUNG</name>
<dbReference type="EMBL" id="LN724452">
    <property type="protein sequence ID" value="CEP10619.1"/>
    <property type="molecule type" value="Genomic_DNA"/>
</dbReference>
<keyword evidence="2" id="KW-1185">Reference proteome</keyword>
<dbReference type="STRING" id="35722.A0A0B7N6C8"/>
<sequence length="256" mass="30255">MLLLLQWSCALINNRTQPLSNVLFLTEFHPPEEFNNDFPEMREDFFRRRRLDEMDSRHFLESYPRNVIRQYDPPVMNNISMGAFTKRSDQQLSNLQFHVSGITQPIDVFLYDLLFRNQSASVLASVAKDFAVCIHKIFGDVALQISQLRSDNRLPHSVTLDFFWMHQTSLNRKNCANRWLTSICRNADLHPEREMDLRNLYNPANLRIMLLRLGHPHPIRLILDIVRMFVRALNHIPGHTVALFRLRFFFILFVTC</sequence>
<accession>A0A0B7N6C8</accession>